<accession>A0A939JWX3</accession>
<feature type="domain" description="Metallo-beta-lactamase" evidence="1">
    <location>
        <begin position="120"/>
        <end position="318"/>
    </location>
</feature>
<dbReference type="PANTHER" id="PTHR15032">
    <property type="entry name" value="N-ACYL-PHOSPHATIDYLETHANOLAMINE-HYDROLYZING PHOSPHOLIPASE D"/>
    <property type="match status" value="1"/>
</dbReference>
<dbReference type="GO" id="GO:0005737">
    <property type="term" value="C:cytoplasm"/>
    <property type="evidence" value="ECO:0007669"/>
    <property type="project" value="TreeGrafter"/>
</dbReference>
<keyword evidence="3" id="KW-1185">Reference proteome</keyword>
<dbReference type="InterPro" id="IPR001279">
    <property type="entry name" value="Metallo-B-lactamas"/>
</dbReference>
<dbReference type="InterPro" id="IPR036866">
    <property type="entry name" value="RibonucZ/Hydroxyglut_hydro"/>
</dbReference>
<sequence>MLSKILLGLLVLVVVFVLVALLIGYLISAPKYTGPVSDHFNGKTFFTPGAPQPRGLMDVIKWQLNHDISEPWPPFHTEAAGAKPADRVAVDSTRKGPVRGPVRVTYVNHSTVLLQFDGLNILTDPIYENRVSPFSFIGPARNSPPGIRFDDLPHIDVLLLSHNHWDHLEIGTVKKLAARDKPLIYCPLGIKAFLEGEGITNITELDWRQSAPINAQTTLHCVPAQHFSGRGMFDRDATLWAGYVLDNKAVGKIYFAGDSGYGPHFKAIGQQFGPLRLALIPIGAYKPNWFMSPVHIGPPEAVQVHQDVQSQQSVAIHFGTFPLADDGEGEPVTDLARALATNGIDPARFRALKNGESVNF</sequence>
<name>A0A939JWX3_9BACT</name>
<proteinExistence type="predicted"/>
<evidence type="ECO:0000313" key="2">
    <source>
        <dbReference type="EMBL" id="MBO0932362.1"/>
    </source>
</evidence>
<dbReference type="AlphaFoldDB" id="A0A939JWX3"/>
<organism evidence="2 3">
    <name type="scientific">Fibrella aquatilis</name>
    <dbReference type="NCBI Taxonomy" id="2817059"/>
    <lineage>
        <taxon>Bacteria</taxon>
        <taxon>Pseudomonadati</taxon>
        <taxon>Bacteroidota</taxon>
        <taxon>Cytophagia</taxon>
        <taxon>Cytophagales</taxon>
        <taxon>Spirosomataceae</taxon>
        <taxon>Fibrella</taxon>
    </lineage>
</organism>
<dbReference type="PANTHER" id="PTHR15032:SF4">
    <property type="entry name" value="N-ACYL-PHOSPHATIDYLETHANOLAMINE-HYDROLYZING PHOSPHOLIPASE D"/>
    <property type="match status" value="1"/>
</dbReference>
<dbReference type="EMBL" id="JAFMYU010000012">
    <property type="protein sequence ID" value="MBO0932362.1"/>
    <property type="molecule type" value="Genomic_DNA"/>
</dbReference>
<evidence type="ECO:0000313" key="3">
    <source>
        <dbReference type="Proteomes" id="UP000664795"/>
    </source>
</evidence>
<dbReference type="Proteomes" id="UP000664795">
    <property type="component" value="Unassembled WGS sequence"/>
</dbReference>
<dbReference type="Gene3D" id="3.60.15.10">
    <property type="entry name" value="Ribonuclease Z/Hydroxyacylglutathione hydrolase-like"/>
    <property type="match status" value="1"/>
</dbReference>
<reference evidence="2 3" key="1">
    <citation type="submission" date="2021-03" db="EMBL/GenBank/DDBJ databases">
        <title>Fibrella sp. HMF5036 genome sequencing and assembly.</title>
        <authorList>
            <person name="Kang H."/>
            <person name="Kim H."/>
            <person name="Bae S."/>
            <person name="Joh K."/>
        </authorList>
    </citation>
    <scope>NUCLEOTIDE SEQUENCE [LARGE SCALE GENOMIC DNA]</scope>
    <source>
        <strain evidence="2 3">HMF5036</strain>
    </source>
</reference>
<evidence type="ECO:0000259" key="1">
    <source>
        <dbReference type="Pfam" id="PF12706"/>
    </source>
</evidence>
<comment type="caution">
    <text evidence="2">The sequence shown here is derived from an EMBL/GenBank/DDBJ whole genome shotgun (WGS) entry which is preliminary data.</text>
</comment>
<gene>
    <name evidence="2" type="ORF">J2I48_15230</name>
</gene>
<protein>
    <submittedName>
        <fullName evidence="2">MBL fold metallo-hydrolase</fullName>
    </submittedName>
</protein>
<dbReference type="Pfam" id="PF12706">
    <property type="entry name" value="Lactamase_B_2"/>
    <property type="match status" value="1"/>
</dbReference>
<dbReference type="SUPFAM" id="SSF56281">
    <property type="entry name" value="Metallo-hydrolase/oxidoreductase"/>
    <property type="match status" value="1"/>
</dbReference>